<evidence type="ECO:0000256" key="5">
    <source>
        <dbReference type="ARBA" id="ARBA00022837"/>
    </source>
</evidence>
<protein>
    <recommendedName>
        <fullName evidence="7">Sulfatase N-terminal domain-containing protein</fullName>
    </recommendedName>
</protein>
<dbReference type="GO" id="GO:0008484">
    <property type="term" value="F:sulfuric ester hydrolase activity"/>
    <property type="evidence" value="ECO:0007669"/>
    <property type="project" value="UniProtKB-ARBA"/>
</dbReference>
<evidence type="ECO:0000313" key="8">
    <source>
        <dbReference type="EMBL" id="KAK7476309.1"/>
    </source>
</evidence>
<dbReference type="GO" id="GO:0046872">
    <property type="term" value="F:metal ion binding"/>
    <property type="evidence" value="ECO:0007669"/>
    <property type="project" value="UniProtKB-KW"/>
</dbReference>
<dbReference type="Gene3D" id="3.40.720.10">
    <property type="entry name" value="Alkaline Phosphatase, subunit A"/>
    <property type="match status" value="1"/>
</dbReference>
<dbReference type="InterPro" id="IPR024607">
    <property type="entry name" value="Sulfatase_CS"/>
</dbReference>
<comment type="caution">
    <text evidence="8">The sequence shown here is derived from an EMBL/GenBank/DDBJ whole genome shotgun (WGS) entry which is preliminary data.</text>
</comment>
<evidence type="ECO:0000256" key="1">
    <source>
        <dbReference type="ARBA" id="ARBA00001913"/>
    </source>
</evidence>
<name>A0ABD0JN77_9CAEN</name>
<keyword evidence="3" id="KW-0479">Metal-binding</keyword>
<keyword evidence="5" id="KW-0106">Calcium</keyword>
<evidence type="ECO:0000256" key="6">
    <source>
        <dbReference type="ARBA" id="ARBA00023180"/>
    </source>
</evidence>
<reference evidence="8 9" key="1">
    <citation type="journal article" date="2023" name="Sci. Data">
        <title>Genome assembly of the Korean intertidal mud-creeper Batillaria attramentaria.</title>
        <authorList>
            <person name="Patra A.K."/>
            <person name="Ho P.T."/>
            <person name="Jun S."/>
            <person name="Lee S.J."/>
            <person name="Kim Y."/>
            <person name="Won Y.J."/>
        </authorList>
    </citation>
    <scope>NUCLEOTIDE SEQUENCE [LARGE SCALE GENOMIC DNA]</scope>
    <source>
        <strain evidence="8">Wonlab-2016</strain>
    </source>
</reference>
<keyword evidence="6" id="KW-0325">Glycoprotein</keyword>
<keyword evidence="9" id="KW-1185">Reference proteome</keyword>
<dbReference type="CDD" id="cd16029">
    <property type="entry name" value="4-S"/>
    <property type="match status" value="1"/>
</dbReference>
<evidence type="ECO:0000313" key="9">
    <source>
        <dbReference type="Proteomes" id="UP001519460"/>
    </source>
</evidence>
<dbReference type="Gene3D" id="3.30.1120.10">
    <property type="match status" value="1"/>
</dbReference>
<dbReference type="Proteomes" id="UP001519460">
    <property type="component" value="Unassembled WGS sequence"/>
</dbReference>
<dbReference type="PANTHER" id="PTHR10342:SF273">
    <property type="entry name" value="RE14504P"/>
    <property type="match status" value="1"/>
</dbReference>
<comment type="similarity">
    <text evidence="2">Belongs to the sulfatase family.</text>
</comment>
<dbReference type="Pfam" id="PF00884">
    <property type="entry name" value="Sulfatase"/>
    <property type="match status" value="1"/>
</dbReference>
<keyword evidence="4" id="KW-0378">Hydrolase</keyword>
<gene>
    <name evidence="8" type="ORF">BaRGS_00032427</name>
</gene>
<comment type="cofactor">
    <cofactor evidence="1">
        <name>Ca(2+)</name>
        <dbReference type="ChEBI" id="CHEBI:29108"/>
    </cofactor>
</comment>
<evidence type="ECO:0000256" key="2">
    <source>
        <dbReference type="ARBA" id="ARBA00008779"/>
    </source>
</evidence>
<dbReference type="PANTHER" id="PTHR10342">
    <property type="entry name" value="ARYLSULFATASE"/>
    <property type="match status" value="1"/>
</dbReference>
<dbReference type="InterPro" id="IPR000917">
    <property type="entry name" value="Sulfatase_N"/>
</dbReference>
<dbReference type="InterPro" id="IPR047115">
    <property type="entry name" value="ARSB"/>
</dbReference>
<accession>A0ABD0JN77</accession>
<dbReference type="EMBL" id="JACVVK020000379">
    <property type="protein sequence ID" value="KAK7476309.1"/>
    <property type="molecule type" value="Genomic_DNA"/>
</dbReference>
<evidence type="ECO:0000256" key="3">
    <source>
        <dbReference type="ARBA" id="ARBA00022723"/>
    </source>
</evidence>
<proteinExistence type="inferred from homology"/>
<dbReference type="PROSITE" id="PS00149">
    <property type="entry name" value="SULFATASE_2"/>
    <property type="match status" value="1"/>
</dbReference>
<dbReference type="SUPFAM" id="SSF53649">
    <property type="entry name" value="Alkaline phosphatase-like"/>
    <property type="match status" value="1"/>
</dbReference>
<evidence type="ECO:0000256" key="4">
    <source>
        <dbReference type="ARBA" id="ARBA00022801"/>
    </source>
</evidence>
<feature type="domain" description="Sulfatase N-terminal" evidence="7">
    <location>
        <begin position="1"/>
        <end position="254"/>
    </location>
</feature>
<organism evidence="8 9">
    <name type="scientific">Batillaria attramentaria</name>
    <dbReference type="NCBI Taxonomy" id="370345"/>
    <lineage>
        <taxon>Eukaryota</taxon>
        <taxon>Metazoa</taxon>
        <taxon>Spiralia</taxon>
        <taxon>Lophotrochozoa</taxon>
        <taxon>Mollusca</taxon>
        <taxon>Gastropoda</taxon>
        <taxon>Caenogastropoda</taxon>
        <taxon>Sorbeoconcha</taxon>
        <taxon>Cerithioidea</taxon>
        <taxon>Batillariidae</taxon>
        <taxon>Batillaria</taxon>
    </lineage>
</organism>
<dbReference type="AlphaFoldDB" id="A0ABD0JN77"/>
<dbReference type="InterPro" id="IPR017850">
    <property type="entry name" value="Alkaline_phosphatase_core_sf"/>
</dbReference>
<sequence length="396" mass="44835">VCTPSRAAIMSGRYPFRLGIQNSVFSALRNNSLPLDLKILPQHMKELGYATHMVGKWHLGFCRWEMTPTYRGFDSFYGMYNGHAHYFNHTGHFKGYDLVFNEQPLWTIDILESHASVKDDTPLFIFLSYQAVHGPLEVPEHYVTDFCAHVTDPTRRLHCAMTAAMDEGIGNITTTLQQLGYTDNLLIAFTSDNGGPVKLGSSNWPLRGSKITLWEGGTRSVSFLHSKTLLKGSYTWDGLMHAVDWYPTLVRAAGDKKEIPGINGMDLWREIRKNRRSKRTEFVYNIDDVKNTAALRWKGWKIIHNKPGSPDGWYNPPAGVTAPPEPKGKYPEYMLFDLESDPAEMHDLGEVKVDLRKTLAKKLRGYEAEMVPSVQGRKIEAGKPKNWGGAWTPGWC</sequence>
<feature type="non-terminal residue" evidence="8">
    <location>
        <position position="1"/>
    </location>
</feature>
<evidence type="ECO:0000259" key="7">
    <source>
        <dbReference type="Pfam" id="PF00884"/>
    </source>
</evidence>